<dbReference type="EMBL" id="RRYP01005643">
    <property type="protein sequence ID" value="TNV81853.1"/>
    <property type="molecule type" value="Genomic_DNA"/>
</dbReference>
<proteinExistence type="predicted"/>
<comment type="caution">
    <text evidence="3">The sequence shown here is derived from an EMBL/GenBank/DDBJ whole genome shotgun (WGS) entry which is preliminary data.</text>
</comment>
<dbReference type="Proteomes" id="UP000785679">
    <property type="component" value="Unassembled WGS sequence"/>
</dbReference>
<keyword evidence="1" id="KW-0175">Coiled coil</keyword>
<feature type="compositionally biased region" description="Basic and acidic residues" evidence="2">
    <location>
        <begin position="321"/>
        <end position="344"/>
    </location>
</feature>
<gene>
    <name evidence="3" type="ORF">FGO68_gene7940</name>
</gene>
<name>A0A8J8NVF2_HALGN</name>
<dbReference type="AlphaFoldDB" id="A0A8J8NVF2"/>
<feature type="coiled-coil region" evidence="1">
    <location>
        <begin position="431"/>
        <end position="507"/>
    </location>
</feature>
<evidence type="ECO:0000313" key="3">
    <source>
        <dbReference type="EMBL" id="TNV81853.1"/>
    </source>
</evidence>
<protein>
    <submittedName>
        <fullName evidence="3">Uncharacterized protein</fullName>
    </submittedName>
</protein>
<sequence>MNGDAKYECTFKMGKQSILLQGQSLSSEYLTINEEAKSRSNSASRIQQIEEFSSILTHKKFKRNIISRDSTPTSSSNEPTYFNLRRQFDPSKLTTSPAIKPADNNSVKLSINIEKNFNKPRQIEYFDSLEQESQETTVRPRLRLNVQESLGNSELVQDVSEDVSLTIVDDPYSNAQSITEENNQASTLPQQHNAYSSRITDQLKRHSFGDKPESFIQKQMYRYMRQDNDSIDTNGAPLIQQQQQQFPIYEEYSSLFKQRQPSFGSADCNFHIDRGIQVFRTAASSATSIKTRIEEIKTQMAIDSRIIPPVVPPLGNLTNAIHRDSLSEKSTEKTGSRRVEKENIDINVKVMAKSKSKGDLTSRRASNISKLSQKPPPEQKPKMKKQNSQRILTSRPIPLRKPEFIEQENVPLTARRQSNDGLLLDKINKVKRNEEKLVKDYQVLLHKQKEEKLKQDDMINRLTNQIQVLHNKVAKRQSSKSTEKADNYNSELKIQQLEHAVKELSKNVIRKQSPARLDIQQNLKKQIQEIKHENSIQQQFLQIDSQIQHEKLIRQQMLADQVQKENKVTKLRQKLAKLQEKKYLPYDEAKQKLDREQQDCNQVKREFIGQLYNLKERITSFRKETIYSQSIINNEMHMFATQVVGGYANSLTQIEGEKKRIQAMNVELEKRINTIKSLFN</sequence>
<evidence type="ECO:0000256" key="1">
    <source>
        <dbReference type="SAM" id="Coils"/>
    </source>
</evidence>
<feature type="region of interest" description="Disordered" evidence="2">
    <location>
        <begin position="321"/>
        <end position="392"/>
    </location>
</feature>
<evidence type="ECO:0000256" key="2">
    <source>
        <dbReference type="SAM" id="MobiDB-lite"/>
    </source>
</evidence>
<reference evidence="3" key="1">
    <citation type="submission" date="2019-06" db="EMBL/GenBank/DDBJ databases">
        <authorList>
            <person name="Zheng W."/>
        </authorList>
    </citation>
    <scope>NUCLEOTIDE SEQUENCE</scope>
    <source>
        <strain evidence="3">QDHG01</strain>
    </source>
</reference>
<evidence type="ECO:0000313" key="4">
    <source>
        <dbReference type="Proteomes" id="UP000785679"/>
    </source>
</evidence>
<feature type="compositionally biased region" description="Polar residues" evidence="2">
    <location>
        <begin position="363"/>
        <end position="372"/>
    </location>
</feature>
<feature type="coiled-coil region" evidence="1">
    <location>
        <begin position="561"/>
        <end position="606"/>
    </location>
</feature>
<accession>A0A8J8NVF2</accession>
<keyword evidence="4" id="KW-1185">Reference proteome</keyword>
<organism evidence="3 4">
    <name type="scientific">Halteria grandinella</name>
    <dbReference type="NCBI Taxonomy" id="5974"/>
    <lineage>
        <taxon>Eukaryota</taxon>
        <taxon>Sar</taxon>
        <taxon>Alveolata</taxon>
        <taxon>Ciliophora</taxon>
        <taxon>Intramacronucleata</taxon>
        <taxon>Spirotrichea</taxon>
        <taxon>Stichotrichia</taxon>
        <taxon>Sporadotrichida</taxon>
        <taxon>Halteriidae</taxon>
        <taxon>Halteria</taxon>
    </lineage>
</organism>